<dbReference type="Pfam" id="PF01408">
    <property type="entry name" value="GFO_IDH_MocA"/>
    <property type="match status" value="1"/>
</dbReference>
<dbReference type="InterPro" id="IPR006311">
    <property type="entry name" value="TAT_signal"/>
</dbReference>
<dbReference type="PANTHER" id="PTHR43818">
    <property type="entry name" value="BCDNA.GH03377"/>
    <property type="match status" value="1"/>
</dbReference>
<dbReference type="InterPro" id="IPR036291">
    <property type="entry name" value="NAD(P)-bd_dom_sf"/>
</dbReference>
<dbReference type="OrthoDB" id="726883at2"/>
<dbReference type="Pfam" id="PF19051">
    <property type="entry name" value="GFO_IDH_MocA_C2"/>
    <property type="match status" value="1"/>
</dbReference>
<dbReference type="GO" id="GO:0000166">
    <property type="term" value="F:nucleotide binding"/>
    <property type="evidence" value="ECO:0007669"/>
    <property type="project" value="InterPro"/>
</dbReference>
<feature type="domain" description="Gfo/Idh/MocA-like oxidoreductase bacterial type C-terminal" evidence="2">
    <location>
        <begin position="206"/>
        <end position="289"/>
    </location>
</feature>
<accession>A0A2T5BZG4</accession>
<dbReference type="RefSeq" id="WP_107823041.1">
    <property type="nucleotide sequence ID" value="NZ_QAAD01000014.1"/>
</dbReference>
<dbReference type="InterPro" id="IPR000683">
    <property type="entry name" value="Gfo/Idh/MocA-like_OxRdtase_N"/>
</dbReference>
<comment type="caution">
    <text evidence="3">The sequence shown here is derived from an EMBL/GenBank/DDBJ whole genome shotgun (WGS) entry which is preliminary data.</text>
</comment>
<evidence type="ECO:0000259" key="1">
    <source>
        <dbReference type="Pfam" id="PF01408"/>
    </source>
</evidence>
<organism evidence="3 4">
    <name type="scientific">Mangrovibacterium marinum</name>
    <dbReference type="NCBI Taxonomy" id="1639118"/>
    <lineage>
        <taxon>Bacteria</taxon>
        <taxon>Pseudomonadati</taxon>
        <taxon>Bacteroidota</taxon>
        <taxon>Bacteroidia</taxon>
        <taxon>Marinilabiliales</taxon>
        <taxon>Prolixibacteraceae</taxon>
        <taxon>Mangrovibacterium</taxon>
    </lineage>
</organism>
<dbReference type="SUPFAM" id="SSF55347">
    <property type="entry name" value="Glyceraldehyde-3-phosphate dehydrogenase-like, C-terminal domain"/>
    <property type="match status" value="1"/>
</dbReference>
<dbReference type="SUPFAM" id="SSF51735">
    <property type="entry name" value="NAD(P)-binding Rossmann-fold domains"/>
    <property type="match status" value="1"/>
</dbReference>
<dbReference type="AlphaFoldDB" id="A0A2T5BZG4"/>
<evidence type="ECO:0000259" key="2">
    <source>
        <dbReference type="Pfam" id="PF19051"/>
    </source>
</evidence>
<evidence type="ECO:0000313" key="3">
    <source>
        <dbReference type="EMBL" id="PTN07676.1"/>
    </source>
</evidence>
<evidence type="ECO:0000313" key="4">
    <source>
        <dbReference type="Proteomes" id="UP000243525"/>
    </source>
</evidence>
<dbReference type="InterPro" id="IPR043906">
    <property type="entry name" value="Gfo/Idh/MocA_OxRdtase_bact_C"/>
</dbReference>
<dbReference type="InterPro" id="IPR050463">
    <property type="entry name" value="Gfo/Idh/MocA_oxidrdct_glycsds"/>
</dbReference>
<keyword evidence="4" id="KW-1185">Reference proteome</keyword>
<proteinExistence type="predicted"/>
<reference evidence="3 4" key="1">
    <citation type="submission" date="2018-04" db="EMBL/GenBank/DDBJ databases">
        <title>Genomic Encyclopedia of Archaeal and Bacterial Type Strains, Phase II (KMG-II): from individual species to whole genera.</title>
        <authorList>
            <person name="Goeker M."/>
        </authorList>
    </citation>
    <scope>NUCLEOTIDE SEQUENCE [LARGE SCALE GENOMIC DNA]</scope>
    <source>
        <strain evidence="3 4">DSM 28823</strain>
    </source>
</reference>
<dbReference type="Gene3D" id="3.40.50.720">
    <property type="entry name" value="NAD(P)-binding Rossmann-like Domain"/>
    <property type="match status" value="1"/>
</dbReference>
<protein>
    <submittedName>
        <fullName evidence="3">Oxidoreductase family protein</fullName>
    </submittedName>
</protein>
<dbReference type="Gene3D" id="3.30.360.10">
    <property type="entry name" value="Dihydrodipicolinate Reductase, domain 2"/>
    <property type="match status" value="1"/>
</dbReference>
<dbReference type="Proteomes" id="UP000243525">
    <property type="component" value="Unassembled WGS sequence"/>
</dbReference>
<dbReference type="EMBL" id="QAAD01000014">
    <property type="protein sequence ID" value="PTN07676.1"/>
    <property type="molecule type" value="Genomic_DNA"/>
</dbReference>
<name>A0A2T5BZG4_9BACT</name>
<dbReference type="PROSITE" id="PS51318">
    <property type="entry name" value="TAT"/>
    <property type="match status" value="1"/>
</dbReference>
<gene>
    <name evidence="3" type="ORF">C8N47_11419</name>
</gene>
<dbReference type="PANTHER" id="PTHR43818:SF10">
    <property type="entry name" value="NADH-DEPENDENT DEHYDROGENASE-RELATED"/>
    <property type="match status" value="1"/>
</dbReference>
<sequence length="495" mass="55800">MKTEKASFSRRSFLKTATGSLAGITILPSTVIAGLGHHPPSDKLNIAGIGVGGIGYRNLKNMELENIVALCDVDAAYANRNSFREWPLATRYADYREMFDRQKDLDAVVIATPDHNHALPAYLAMRQGLHVYLQKPLTHTVYESRVLAETARRYGVATQMGNQGNSADGIRELCEWIQAGKIGEVNRVDAWTNRPIWPQGMSRPDKEMRIPKTLDWNLFVGPAAMRPYNEAYHPWNWRAWWDFGTGALGDMGCHILDPAFKALKLQAPQAVQASSSKFTIDSAPNAEKISWEFPARDNLPKLAMPPVTVNWYDGGLLPERPDELKDGEQMGDENGGCLFYGSRGKLICDSYGRNPRLLPTDEMRHFEAPAKSFRRIADAMEGGHERDWIRACKENPANRVEASSNFAYAGPLNEMVMLGVLAVRLQSLNRKLIWDSVNMRFTNIGMNDRLRILAKSEFELNNGNPQFNDVYRELPAASMAAEWIRHSYRQGWEQI</sequence>
<feature type="domain" description="Gfo/Idh/MocA-like oxidoreductase N-terminal" evidence="1">
    <location>
        <begin position="45"/>
        <end position="161"/>
    </location>
</feature>